<dbReference type="AlphaFoldDB" id="A0A835RHV7"/>
<feature type="repeat" description="PPR" evidence="3">
    <location>
        <begin position="186"/>
        <end position="216"/>
    </location>
</feature>
<dbReference type="GO" id="GO:0031930">
    <property type="term" value="P:mitochondria-nucleus signaling pathway"/>
    <property type="evidence" value="ECO:0007669"/>
    <property type="project" value="TreeGrafter"/>
</dbReference>
<reference evidence="4 5" key="1">
    <citation type="journal article" date="2020" name="Nat. Food">
        <title>A phased Vanilla planifolia genome enables genetic improvement of flavour and production.</title>
        <authorList>
            <person name="Hasing T."/>
            <person name="Tang H."/>
            <person name="Brym M."/>
            <person name="Khazi F."/>
            <person name="Huang T."/>
            <person name="Chambers A.H."/>
        </authorList>
    </citation>
    <scope>NUCLEOTIDE SEQUENCE [LARGE SCALE GENOMIC DNA]</scope>
    <source>
        <tissue evidence="4">Leaf</tissue>
    </source>
</reference>
<feature type="repeat" description="PPR" evidence="3">
    <location>
        <begin position="402"/>
        <end position="436"/>
    </location>
</feature>
<evidence type="ECO:0000313" key="5">
    <source>
        <dbReference type="Proteomes" id="UP000636800"/>
    </source>
</evidence>
<dbReference type="InterPro" id="IPR011990">
    <property type="entry name" value="TPR-like_helical_dom_sf"/>
</dbReference>
<dbReference type="GO" id="GO:0010019">
    <property type="term" value="P:chloroplast-nucleus signaling pathway"/>
    <property type="evidence" value="ECO:0007669"/>
    <property type="project" value="TreeGrafter"/>
</dbReference>
<keyword evidence="5" id="KW-1185">Reference proteome</keyword>
<dbReference type="PANTHER" id="PTHR47936">
    <property type="entry name" value="PPR_LONG DOMAIN-CONTAINING PROTEIN"/>
    <property type="match status" value="1"/>
</dbReference>
<proteinExistence type="inferred from homology"/>
<evidence type="ECO:0000256" key="2">
    <source>
        <dbReference type="ARBA" id="ARBA00022737"/>
    </source>
</evidence>
<sequence length="437" mass="48863">MSSVRWPRVLNPNYLARVIRQQKNPLTALHIFNTAPLRFPSYRHNSAVYSAMVDALSSPLRPQHLLSLLHQMSLDSCPASDAIFSRAIITLNSAGRHLEALSLFRRLIPLSNCSSSHLSLFSLVRVFISRGLLRSALQILLAPGSDSTRLGTLGLNLLIGAACRLGRPDLALHAFAAIRDLCCYPDQYTYRILMKGLCDSGRLDDAVHLLYSMLWRISQKGCDADVVVYRMLLEAPLCRRGVGLAEEILGKVLKKGLRALRVRRAFQRPTLSCAGNLQEMKRIIEDALVVRGVRSLASYKAMITDLYAEGEFAYADKMFNEMTQKGFKPPVSMFEAKIAALCQNGMVEDAVRVLEVELLERDCVPSARSYNLVMQGLCKVGESRRAVLYVDRMNKQIGCVVQKDSYELLIDGFCSEGRYLEAANMLEKMQRKKILAG</sequence>
<accession>A0A835RHV7</accession>
<dbReference type="EMBL" id="JADCNL010000003">
    <property type="protein sequence ID" value="KAG0488460.1"/>
    <property type="molecule type" value="Genomic_DNA"/>
</dbReference>
<comment type="caution">
    <text evidence="4">The sequence shown here is derived from an EMBL/GenBank/DDBJ whole genome shotgun (WGS) entry which is preliminary data.</text>
</comment>
<evidence type="ECO:0000256" key="3">
    <source>
        <dbReference type="PROSITE-ProRule" id="PRU00708"/>
    </source>
</evidence>
<keyword evidence="2" id="KW-0677">Repeat</keyword>
<dbReference type="PANTHER" id="PTHR47936:SF3">
    <property type="entry name" value="PENTACOTRIPEPTIDE-REPEAT REGION OF PRORP DOMAIN-CONTAINING PROTEIN"/>
    <property type="match status" value="1"/>
</dbReference>
<feature type="repeat" description="PPR" evidence="3">
    <location>
        <begin position="330"/>
        <end position="365"/>
    </location>
</feature>
<name>A0A835RHV7_VANPL</name>
<dbReference type="Proteomes" id="UP000636800">
    <property type="component" value="Chromosome 3"/>
</dbReference>
<protein>
    <recommendedName>
        <fullName evidence="6">Pentatricopeptide repeat-containing protein</fullName>
    </recommendedName>
</protein>
<dbReference type="Pfam" id="PF01535">
    <property type="entry name" value="PPR"/>
    <property type="match status" value="1"/>
</dbReference>
<dbReference type="NCBIfam" id="TIGR00756">
    <property type="entry name" value="PPR"/>
    <property type="match status" value="4"/>
</dbReference>
<organism evidence="4 5">
    <name type="scientific">Vanilla planifolia</name>
    <name type="common">Vanilla</name>
    <dbReference type="NCBI Taxonomy" id="51239"/>
    <lineage>
        <taxon>Eukaryota</taxon>
        <taxon>Viridiplantae</taxon>
        <taxon>Streptophyta</taxon>
        <taxon>Embryophyta</taxon>
        <taxon>Tracheophyta</taxon>
        <taxon>Spermatophyta</taxon>
        <taxon>Magnoliopsida</taxon>
        <taxon>Liliopsida</taxon>
        <taxon>Asparagales</taxon>
        <taxon>Orchidaceae</taxon>
        <taxon>Vanilloideae</taxon>
        <taxon>Vanilleae</taxon>
        <taxon>Vanilla</taxon>
    </lineage>
</organism>
<dbReference type="Pfam" id="PF13041">
    <property type="entry name" value="PPR_2"/>
    <property type="match status" value="1"/>
</dbReference>
<dbReference type="OrthoDB" id="1932537at2759"/>
<dbReference type="GO" id="GO:0009507">
    <property type="term" value="C:chloroplast"/>
    <property type="evidence" value="ECO:0007669"/>
    <property type="project" value="TreeGrafter"/>
</dbReference>
<comment type="similarity">
    <text evidence="1">Belongs to the PPR family. P subfamily.</text>
</comment>
<dbReference type="Gene3D" id="1.25.40.10">
    <property type="entry name" value="Tetratricopeptide repeat domain"/>
    <property type="match status" value="3"/>
</dbReference>
<dbReference type="InterPro" id="IPR002885">
    <property type="entry name" value="PPR_rpt"/>
</dbReference>
<dbReference type="Pfam" id="PF13812">
    <property type="entry name" value="PPR_3"/>
    <property type="match status" value="1"/>
</dbReference>
<evidence type="ECO:0008006" key="6">
    <source>
        <dbReference type="Google" id="ProtNLM"/>
    </source>
</evidence>
<evidence type="ECO:0000256" key="1">
    <source>
        <dbReference type="ARBA" id="ARBA00007626"/>
    </source>
</evidence>
<evidence type="ECO:0000313" key="4">
    <source>
        <dbReference type="EMBL" id="KAG0488460.1"/>
    </source>
</evidence>
<gene>
    <name evidence="4" type="ORF">HPP92_007271</name>
</gene>
<dbReference type="PROSITE" id="PS51375">
    <property type="entry name" value="PPR"/>
    <property type="match status" value="4"/>
</dbReference>
<feature type="repeat" description="PPR" evidence="3">
    <location>
        <begin position="295"/>
        <end position="329"/>
    </location>
</feature>